<evidence type="ECO:0000256" key="4">
    <source>
        <dbReference type="ARBA" id="ARBA00011233"/>
    </source>
</evidence>
<comment type="function">
    <text evidence="13">Involved in nucleotide metabolism via production of dUMP, the immediate precursor of thymidine nucleotides, and decreases the intracellular concentration of dUTP so that uracil cannot be incorporated into DNA.</text>
</comment>
<dbReference type="InterPro" id="IPR029054">
    <property type="entry name" value="dUTPase-like"/>
</dbReference>
<comment type="similarity">
    <text evidence="3 13">Belongs to the dUTPase family.</text>
</comment>
<proteinExistence type="inferred from homology"/>
<organism evidence="16 17">
    <name type="scientific">Trichodelitschia bisporula</name>
    <dbReference type="NCBI Taxonomy" id="703511"/>
    <lineage>
        <taxon>Eukaryota</taxon>
        <taxon>Fungi</taxon>
        <taxon>Dikarya</taxon>
        <taxon>Ascomycota</taxon>
        <taxon>Pezizomycotina</taxon>
        <taxon>Dothideomycetes</taxon>
        <taxon>Dothideomycetes incertae sedis</taxon>
        <taxon>Phaeotrichales</taxon>
        <taxon>Phaeotrichaceae</taxon>
        <taxon>Trichodelitschia</taxon>
    </lineage>
</organism>
<evidence type="ECO:0000259" key="15">
    <source>
        <dbReference type="Pfam" id="PF00692"/>
    </source>
</evidence>
<keyword evidence="7 13" id="KW-0479">Metal-binding</keyword>
<dbReference type="UniPathway" id="UPA00610">
    <property type="reaction ID" value="UER00666"/>
</dbReference>
<dbReference type="InterPro" id="IPR033704">
    <property type="entry name" value="dUTPase_trimeric"/>
</dbReference>
<dbReference type="PANTHER" id="PTHR11241">
    <property type="entry name" value="DEOXYURIDINE 5'-TRIPHOSPHATE NUCLEOTIDOHYDROLASE"/>
    <property type="match status" value="1"/>
</dbReference>
<comment type="catalytic activity">
    <reaction evidence="12">
        <text>dUTP + H2O = dUMP + diphosphate + H(+)</text>
        <dbReference type="Rhea" id="RHEA:10248"/>
        <dbReference type="ChEBI" id="CHEBI:15377"/>
        <dbReference type="ChEBI" id="CHEBI:15378"/>
        <dbReference type="ChEBI" id="CHEBI:33019"/>
        <dbReference type="ChEBI" id="CHEBI:61555"/>
        <dbReference type="ChEBI" id="CHEBI:246422"/>
        <dbReference type="EC" id="3.6.1.23"/>
    </reaction>
    <physiologicalReaction direction="left-to-right" evidence="12">
        <dbReference type="Rhea" id="RHEA:10249"/>
    </physiologicalReaction>
</comment>
<dbReference type="Proteomes" id="UP000799640">
    <property type="component" value="Unassembled WGS sequence"/>
</dbReference>
<keyword evidence="8 13" id="KW-0378">Hydrolase</keyword>
<dbReference type="CDD" id="cd07557">
    <property type="entry name" value="trimeric_dUTPase"/>
    <property type="match status" value="1"/>
</dbReference>
<feature type="domain" description="dUTPase-like" evidence="15">
    <location>
        <begin position="134"/>
        <end position="262"/>
    </location>
</feature>
<evidence type="ECO:0000256" key="12">
    <source>
        <dbReference type="ARBA" id="ARBA00048211"/>
    </source>
</evidence>
<evidence type="ECO:0000256" key="5">
    <source>
        <dbReference type="ARBA" id="ARBA00012379"/>
    </source>
</evidence>
<name>A0A6G1I6U0_9PEZI</name>
<comment type="subunit">
    <text evidence="4 13">Homotrimer.</text>
</comment>
<evidence type="ECO:0000256" key="8">
    <source>
        <dbReference type="ARBA" id="ARBA00022801"/>
    </source>
</evidence>
<keyword evidence="10 13" id="KW-0546">Nucleotide metabolism</keyword>
<dbReference type="NCBIfam" id="NF001862">
    <property type="entry name" value="PRK00601.1"/>
    <property type="match status" value="1"/>
</dbReference>
<evidence type="ECO:0000256" key="2">
    <source>
        <dbReference type="ARBA" id="ARBA00005142"/>
    </source>
</evidence>
<dbReference type="FunFam" id="2.70.40.10:FF:000007">
    <property type="entry name" value="dUTP pyrophosphatase"/>
    <property type="match status" value="1"/>
</dbReference>
<evidence type="ECO:0000256" key="11">
    <source>
        <dbReference type="ARBA" id="ARBA00030698"/>
    </source>
</evidence>
<evidence type="ECO:0000256" key="1">
    <source>
        <dbReference type="ARBA" id="ARBA00001946"/>
    </source>
</evidence>
<dbReference type="Pfam" id="PF00692">
    <property type="entry name" value="dUTPase"/>
    <property type="match status" value="1"/>
</dbReference>
<dbReference type="EMBL" id="ML996689">
    <property type="protein sequence ID" value="KAF2404018.1"/>
    <property type="molecule type" value="Genomic_DNA"/>
</dbReference>
<comment type="cofactor">
    <cofactor evidence="1 13">
        <name>Mg(2+)</name>
        <dbReference type="ChEBI" id="CHEBI:18420"/>
    </cofactor>
</comment>
<dbReference type="GO" id="GO:0000287">
    <property type="term" value="F:magnesium ion binding"/>
    <property type="evidence" value="ECO:0007669"/>
    <property type="project" value="UniProtKB-UniRule"/>
</dbReference>
<evidence type="ECO:0000313" key="17">
    <source>
        <dbReference type="Proteomes" id="UP000799640"/>
    </source>
</evidence>
<evidence type="ECO:0000256" key="6">
    <source>
        <dbReference type="ARBA" id="ARBA00021732"/>
    </source>
</evidence>
<accession>A0A6G1I6U0</accession>
<evidence type="ECO:0000313" key="16">
    <source>
        <dbReference type="EMBL" id="KAF2404018.1"/>
    </source>
</evidence>
<dbReference type="GO" id="GO:0006226">
    <property type="term" value="P:dUMP biosynthetic process"/>
    <property type="evidence" value="ECO:0007669"/>
    <property type="project" value="UniProtKB-UniRule"/>
</dbReference>
<feature type="region of interest" description="Disordered" evidence="14">
    <location>
        <begin position="18"/>
        <end position="47"/>
    </location>
</feature>
<dbReference type="SUPFAM" id="SSF51283">
    <property type="entry name" value="dUTPase-like"/>
    <property type="match status" value="1"/>
</dbReference>
<dbReference type="InterPro" id="IPR036157">
    <property type="entry name" value="dUTPase-like_sf"/>
</dbReference>
<evidence type="ECO:0000256" key="3">
    <source>
        <dbReference type="ARBA" id="ARBA00006581"/>
    </source>
</evidence>
<reference evidence="16" key="1">
    <citation type="journal article" date="2020" name="Stud. Mycol.">
        <title>101 Dothideomycetes genomes: a test case for predicting lifestyles and emergence of pathogens.</title>
        <authorList>
            <person name="Haridas S."/>
            <person name="Albert R."/>
            <person name="Binder M."/>
            <person name="Bloem J."/>
            <person name="Labutti K."/>
            <person name="Salamov A."/>
            <person name="Andreopoulos B."/>
            <person name="Baker S."/>
            <person name="Barry K."/>
            <person name="Bills G."/>
            <person name="Bluhm B."/>
            <person name="Cannon C."/>
            <person name="Castanera R."/>
            <person name="Culley D."/>
            <person name="Daum C."/>
            <person name="Ezra D."/>
            <person name="Gonzalez J."/>
            <person name="Henrissat B."/>
            <person name="Kuo A."/>
            <person name="Liang C."/>
            <person name="Lipzen A."/>
            <person name="Lutzoni F."/>
            <person name="Magnuson J."/>
            <person name="Mondo S."/>
            <person name="Nolan M."/>
            <person name="Ohm R."/>
            <person name="Pangilinan J."/>
            <person name="Park H.-J."/>
            <person name="Ramirez L."/>
            <person name="Alfaro M."/>
            <person name="Sun H."/>
            <person name="Tritt A."/>
            <person name="Yoshinaga Y."/>
            <person name="Zwiers L.-H."/>
            <person name="Turgeon B."/>
            <person name="Goodwin S."/>
            <person name="Spatafora J."/>
            <person name="Crous P."/>
            <person name="Grigoriev I."/>
        </authorList>
    </citation>
    <scope>NUCLEOTIDE SEQUENCE</scope>
    <source>
        <strain evidence="16">CBS 262.69</strain>
    </source>
</reference>
<dbReference type="PANTHER" id="PTHR11241:SF0">
    <property type="entry name" value="DEOXYURIDINE 5'-TRIPHOSPHATE NUCLEOTIDOHYDROLASE"/>
    <property type="match status" value="1"/>
</dbReference>
<dbReference type="InterPro" id="IPR008181">
    <property type="entry name" value="dUTPase"/>
</dbReference>
<evidence type="ECO:0000256" key="10">
    <source>
        <dbReference type="ARBA" id="ARBA00023080"/>
    </source>
</evidence>
<dbReference type="GO" id="GO:0046081">
    <property type="term" value="P:dUTP catabolic process"/>
    <property type="evidence" value="ECO:0007669"/>
    <property type="project" value="UniProtKB-UniRule"/>
</dbReference>
<evidence type="ECO:0000256" key="9">
    <source>
        <dbReference type="ARBA" id="ARBA00022842"/>
    </source>
</evidence>
<comment type="pathway">
    <text evidence="2 13">Pyrimidine metabolism; dUMP biosynthesis; dUMP from dCTP (dUTP route): step 2/2.</text>
</comment>
<keyword evidence="17" id="KW-1185">Reference proteome</keyword>
<dbReference type="EC" id="3.6.1.23" evidence="5 13"/>
<dbReference type="GO" id="GO:0004170">
    <property type="term" value="F:dUTP diphosphatase activity"/>
    <property type="evidence" value="ECO:0007669"/>
    <property type="project" value="UniProtKB-UniRule"/>
</dbReference>
<dbReference type="AlphaFoldDB" id="A0A6G1I6U0"/>
<dbReference type="NCBIfam" id="TIGR00576">
    <property type="entry name" value="dut"/>
    <property type="match status" value="1"/>
</dbReference>
<protein>
    <recommendedName>
        <fullName evidence="6 13">Deoxyuridine 5'-triphosphate nucleotidohydrolase</fullName>
        <shortName evidence="13">dUTPase</shortName>
        <ecNumber evidence="5 13">3.6.1.23</ecNumber>
    </recommendedName>
    <alternativeName>
        <fullName evidence="11 13">dUTP pyrophosphatase</fullName>
    </alternativeName>
</protein>
<dbReference type="OrthoDB" id="419889at2759"/>
<evidence type="ECO:0000256" key="7">
    <source>
        <dbReference type="ARBA" id="ARBA00022723"/>
    </source>
</evidence>
<gene>
    <name evidence="16" type="ORF">EJ06DRAFT_471311</name>
</gene>
<sequence length="268" mass="28482">MLRPLLHAFFARHFNNSPYRHSASRESRGRFTRRPRPRPSSYTKRNGYALQTHSLEFLKLRPDNVGSFVEISSPASASAAASTRRGQSASRSALASAANTATPTPQTPATVHATRTMATKTTVPSLQIQLLSESAKAPTRGSKFAAGLDLYAAEETVIPARGRGFVATGIAIAVPVGTYGRVAPRSGLAAKHGIDTGAGVIDADYRGEVKVILFNFSDEEFAVNVGDRVAQLIVERIVTPEVEVVQMLDQTVRGAGGFGSTGGFGVQV</sequence>
<dbReference type="Gene3D" id="2.70.40.10">
    <property type="match status" value="1"/>
</dbReference>
<evidence type="ECO:0000256" key="14">
    <source>
        <dbReference type="SAM" id="MobiDB-lite"/>
    </source>
</evidence>
<feature type="region of interest" description="Disordered" evidence="14">
    <location>
        <begin position="76"/>
        <end position="111"/>
    </location>
</feature>
<evidence type="ECO:0000256" key="13">
    <source>
        <dbReference type="RuleBase" id="RU367024"/>
    </source>
</evidence>
<keyword evidence="9 13" id="KW-0460">Magnesium</keyword>